<name>A0A8T0NLG3_PANVG</name>
<evidence type="ECO:0000313" key="2">
    <source>
        <dbReference type="EMBL" id="KAG2549435.1"/>
    </source>
</evidence>
<accession>A0A8T0NLG3</accession>
<evidence type="ECO:0000256" key="1">
    <source>
        <dbReference type="SAM" id="MobiDB-lite"/>
    </source>
</evidence>
<gene>
    <name evidence="2" type="ORF">PVAP13_9KG107513</name>
</gene>
<evidence type="ECO:0000313" key="3">
    <source>
        <dbReference type="Proteomes" id="UP000823388"/>
    </source>
</evidence>
<dbReference type="EMBL" id="CM029053">
    <property type="protein sequence ID" value="KAG2549435.1"/>
    <property type="molecule type" value="Genomic_DNA"/>
</dbReference>
<feature type="region of interest" description="Disordered" evidence="1">
    <location>
        <begin position="1"/>
        <end position="74"/>
    </location>
</feature>
<organism evidence="2 3">
    <name type="scientific">Panicum virgatum</name>
    <name type="common">Blackwell switchgrass</name>
    <dbReference type="NCBI Taxonomy" id="38727"/>
    <lineage>
        <taxon>Eukaryota</taxon>
        <taxon>Viridiplantae</taxon>
        <taxon>Streptophyta</taxon>
        <taxon>Embryophyta</taxon>
        <taxon>Tracheophyta</taxon>
        <taxon>Spermatophyta</taxon>
        <taxon>Magnoliopsida</taxon>
        <taxon>Liliopsida</taxon>
        <taxon>Poales</taxon>
        <taxon>Poaceae</taxon>
        <taxon>PACMAD clade</taxon>
        <taxon>Panicoideae</taxon>
        <taxon>Panicodae</taxon>
        <taxon>Paniceae</taxon>
        <taxon>Panicinae</taxon>
        <taxon>Panicum</taxon>
        <taxon>Panicum sect. Hiantes</taxon>
    </lineage>
</organism>
<dbReference type="AlphaFoldDB" id="A0A8T0NLG3"/>
<proteinExistence type="predicted"/>
<reference evidence="2" key="1">
    <citation type="submission" date="2020-05" db="EMBL/GenBank/DDBJ databases">
        <title>WGS assembly of Panicum virgatum.</title>
        <authorList>
            <person name="Lovell J.T."/>
            <person name="Jenkins J."/>
            <person name="Shu S."/>
            <person name="Juenger T.E."/>
            <person name="Schmutz J."/>
        </authorList>
    </citation>
    <scope>NUCLEOTIDE SEQUENCE</scope>
    <source>
        <strain evidence="2">AP13</strain>
    </source>
</reference>
<dbReference type="Proteomes" id="UP000823388">
    <property type="component" value="Chromosome 9K"/>
</dbReference>
<keyword evidence="3" id="KW-1185">Reference proteome</keyword>
<sequence>MWHAPARTAHPGTASGGSLGAPSAAALATRRRTPTRSAAPAADACAWAAPCPPTAAESAPPPPRQVGARVKLSSTRRRRPYLAAPLQLPDPWRCWSLLKAVINPPPPSLDSAGGDLKGGGTRDDLLRLRRVHLRERLQLLRRSRPQPRWPVHLLRPRCRSSAVYI</sequence>
<feature type="compositionally biased region" description="Low complexity" evidence="1">
    <location>
        <begin position="35"/>
        <end position="58"/>
    </location>
</feature>
<protein>
    <submittedName>
        <fullName evidence="2">Uncharacterized protein</fullName>
    </submittedName>
</protein>
<comment type="caution">
    <text evidence="2">The sequence shown here is derived from an EMBL/GenBank/DDBJ whole genome shotgun (WGS) entry which is preliminary data.</text>
</comment>